<sequence length="222" mass="24202">MINLLSSVYLILHLVTTEASYNYARPSYLNSLPSQRDLSAQPYSFSSPEAFPSYPASRPHTQPHFAQQNYGGMPITSAAAYPPYQSAPNYGYSPYGSTQSYVSSAAPAYGQYDYGYKQYAPQVIVKRVKVPVPLPIPSPVPVLVPAPVPVPAPAPPPVPLPIPAPQVFVSAPAAAPMSTRFAHYPNTPITILQSQFERNNLGDPEYRKEYSEASEELGNEIV</sequence>
<name>A0AA88I6Z0_ARTSF</name>
<evidence type="ECO:0000313" key="2">
    <source>
        <dbReference type="EMBL" id="KAK2722494.1"/>
    </source>
</evidence>
<keyword evidence="3" id="KW-1185">Reference proteome</keyword>
<protein>
    <submittedName>
        <fullName evidence="2">Uncharacterized protein</fullName>
    </submittedName>
</protein>
<reference evidence="2" key="1">
    <citation type="submission" date="2023-07" db="EMBL/GenBank/DDBJ databases">
        <title>Chromosome-level genome assembly of Artemia franciscana.</title>
        <authorList>
            <person name="Jo E."/>
        </authorList>
    </citation>
    <scope>NUCLEOTIDE SEQUENCE</scope>
    <source>
        <tissue evidence="2">Whole body</tissue>
    </source>
</reference>
<proteinExistence type="predicted"/>
<comment type="caution">
    <text evidence="2">The sequence shown here is derived from an EMBL/GenBank/DDBJ whole genome shotgun (WGS) entry which is preliminary data.</text>
</comment>
<dbReference type="EMBL" id="JAVRJZ010000005">
    <property type="protein sequence ID" value="KAK2722494.1"/>
    <property type="molecule type" value="Genomic_DNA"/>
</dbReference>
<organism evidence="2 3">
    <name type="scientific">Artemia franciscana</name>
    <name type="common">Brine shrimp</name>
    <name type="synonym">Artemia sanfranciscana</name>
    <dbReference type="NCBI Taxonomy" id="6661"/>
    <lineage>
        <taxon>Eukaryota</taxon>
        <taxon>Metazoa</taxon>
        <taxon>Ecdysozoa</taxon>
        <taxon>Arthropoda</taxon>
        <taxon>Crustacea</taxon>
        <taxon>Branchiopoda</taxon>
        <taxon>Anostraca</taxon>
        <taxon>Artemiidae</taxon>
        <taxon>Artemia</taxon>
    </lineage>
</organism>
<evidence type="ECO:0000313" key="3">
    <source>
        <dbReference type="Proteomes" id="UP001187531"/>
    </source>
</evidence>
<gene>
    <name evidence="2" type="ORF">QYM36_002889</name>
</gene>
<evidence type="ECO:0000256" key="1">
    <source>
        <dbReference type="SAM" id="SignalP"/>
    </source>
</evidence>
<accession>A0AA88I6Z0</accession>
<keyword evidence="1" id="KW-0732">Signal</keyword>
<dbReference type="AlphaFoldDB" id="A0AA88I6Z0"/>
<feature type="signal peptide" evidence="1">
    <location>
        <begin position="1"/>
        <end position="19"/>
    </location>
</feature>
<feature type="chain" id="PRO_5041676265" evidence="1">
    <location>
        <begin position="20"/>
        <end position="222"/>
    </location>
</feature>
<dbReference type="Proteomes" id="UP001187531">
    <property type="component" value="Unassembled WGS sequence"/>
</dbReference>